<feature type="compositionally biased region" description="Low complexity" evidence="1">
    <location>
        <begin position="251"/>
        <end position="262"/>
    </location>
</feature>
<proteinExistence type="predicted"/>
<dbReference type="Proteomes" id="UP000541558">
    <property type="component" value="Unassembled WGS sequence"/>
</dbReference>
<feature type="region of interest" description="Disordered" evidence="1">
    <location>
        <begin position="233"/>
        <end position="262"/>
    </location>
</feature>
<organism evidence="2 3">
    <name type="scientific">Ephemerocybe angulata</name>
    <dbReference type="NCBI Taxonomy" id="980116"/>
    <lineage>
        <taxon>Eukaryota</taxon>
        <taxon>Fungi</taxon>
        <taxon>Dikarya</taxon>
        <taxon>Basidiomycota</taxon>
        <taxon>Agaricomycotina</taxon>
        <taxon>Agaricomycetes</taxon>
        <taxon>Agaricomycetidae</taxon>
        <taxon>Agaricales</taxon>
        <taxon>Agaricineae</taxon>
        <taxon>Psathyrellaceae</taxon>
        <taxon>Ephemerocybe</taxon>
    </lineage>
</organism>
<evidence type="ECO:0000313" key="3">
    <source>
        <dbReference type="Proteomes" id="UP000541558"/>
    </source>
</evidence>
<sequence>MSQREPTLLETQPPPLPASTRVAVSSVEAHPAAVAGHGLKLKTTMPELRCEHRRGQSPEGPTQGLSPCLHNLPQALGFSAILAMLSIEDHRSQRPTITMTLCTLLSSRSTQWPLAVAHLPHYHYVHRISAPFKTASVILLFCSCHVKSRLASLHHHRSPFAAPLDHLLQLLNMIQALSRFLAVVFLHRSGGGPLGIGGHALCGLAGSVFLLPRRPLPTAIVFNGLSTTSVLNQPPTNPTVGAAPMVSSENTPTTDPSLVPPSSVLSTPVPPAHMLAMELSTIPIATPSLTVSADTRTLIVPVDAPSLTEFSDTCASTVPIDARASSVSIDAHTSAAPISIRARASAAPICACAQPVPINAHPLTETSDTRASILPMNAHPLTDSADTRASTVPTGTRAL</sequence>
<feature type="compositionally biased region" description="Polar residues" evidence="1">
    <location>
        <begin position="387"/>
        <end position="399"/>
    </location>
</feature>
<evidence type="ECO:0000313" key="2">
    <source>
        <dbReference type="EMBL" id="KAF5326196.1"/>
    </source>
</evidence>
<reference evidence="2 3" key="1">
    <citation type="journal article" date="2020" name="ISME J.">
        <title>Uncovering the hidden diversity of litter-decomposition mechanisms in mushroom-forming fungi.</title>
        <authorList>
            <person name="Floudas D."/>
            <person name="Bentzer J."/>
            <person name="Ahren D."/>
            <person name="Johansson T."/>
            <person name="Persson P."/>
            <person name="Tunlid A."/>
        </authorList>
    </citation>
    <scope>NUCLEOTIDE SEQUENCE [LARGE SCALE GENOMIC DNA]</scope>
    <source>
        <strain evidence="2 3">CBS 175.51</strain>
    </source>
</reference>
<accession>A0A8H5BN67</accession>
<name>A0A8H5BN67_9AGAR</name>
<gene>
    <name evidence="2" type="ORF">D9611_000691</name>
</gene>
<keyword evidence="3" id="KW-1185">Reference proteome</keyword>
<comment type="caution">
    <text evidence="2">The sequence shown here is derived from an EMBL/GenBank/DDBJ whole genome shotgun (WGS) entry which is preliminary data.</text>
</comment>
<dbReference type="AlphaFoldDB" id="A0A8H5BN67"/>
<evidence type="ECO:0000256" key="1">
    <source>
        <dbReference type="SAM" id="MobiDB-lite"/>
    </source>
</evidence>
<feature type="region of interest" description="Disordered" evidence="1">
    <location>
        <begin position="378"/>
        <end position="399"/>
    </location>
</feature>
<dbReference type="EMBL" id="JAACJK010000163">
    <property type="protein sequence ID" value="KAF5326196.1"/>
    <property type="molecule type" value="Genomic_DNA"/>
</dbReference>
<protein>
    <submittedName>
        <fullName evidence="2">Uncharacterized protein</fullName>
    </submittedName>
</protein>